<keyword evidence="1" id="KW-0812">Transmembrane</keyword>
<feature type="transmembrane region" description="Helical" evidence="1">
    <location>
        <begin position="170"/>
        <end position="192"/>
    </location>
</feature>
<comment type="caution">
    <text evidence="2">The sequence shown here is derived from an EMBL/GenBank/DDBJ whole genome shotgun (WGS) entry which is preliminary data.</text>
</comment>
<feature type="transmembrane region" description="Helical" evidence="1">
    <location>
        <begin position="58"/>
        <end position="77"/>
    </location>
</feature>
<dbReference type="RefSeq" id="XP_013243805.1">
    <property type="nucleotide sequence ID" value="XM_013388351.1"/>
</dbReference>
<proteinExistence type="predicted"/>
<sequence>MGNDLWTLVVVIAAPSMFRKLNAWYSSPQPAAWKARFTPVVPLRPPLRQGSEDSSTQVYPSQYVAFFLACIIVYMHLRSAWTATDLFLATRTIMTAPTSELKSKLASMSYSEMGWKARWGEEGLEKLITRLSSLDGRRAYLINGPEPLIECLFCKSDKQFAQYAIARRSLWFVAQASLVGALTIPGSTLRFFDEFATGFGLSAGNSASPQTLPQARWNSSHWRIPATCGLLGLASIRVGVLLYYATVSSDQNRMNHWHVNLQLFESLAAAALYILIILYPSLGPLPATAHRVIAAQHATMKALDNSIIGHQTMSFNRDLVRRHPELQDRVQQHWATTRDSAVASISAATQANIVHSTDKAGAESERASAESWLAQMRLEDLKTAARCSKVDVNQESKLAMNYAKRMWDGSLMDDTIDSAAEQHKHQP</sequence>
<dbReference type="HOGENOM" id="CLU_642800_0_0_1"/>
<dbReference type="GeneID" id="25267190"/>
<evidence type="ECO:0000313" key="2">
    <source>
        <dbReference type="EMBL" id="KDN47316.1"/>
    </source>
</evidence>
<evidence type="ECO:0000313" key="3">
    <source>
        <dbReference type="Proteomes" id="UP000027361"/>
    </source>
</evidence>
<dbReference type="STRING" id="1037660.A0A066W0R7"/>
<dbReference type="InParanoid" id="A0A066W0R7"/>
<feature type="transmembrane region" description="Helical" evidence="1">
    <location>
        <begin position="257"/>
        <end position="279"/>
    </location>
</feature>
<feature type="transmembrane region" description="Helical" evidence="1">
    <location>
        <begin position="222"/>
        <end position="245"/>
    </location>
</feature>
<protein>
    <submittedName>
        <fullName evidence="2">Uncharacterized protein</fullName>
    </submittedName>
</protein>
<dbReference type="PANTHER" id="PTHR39470:SF1">
    <property type="entry name" value="CHORISMATE SYNTHASE PROTEIN"/>
    <property type="match status" value="1"/>
</dbReference>
<keyword evidence="1" id="KW-0472">Membrane</keyword>
<dbReference type="Proteomes" id="UP000027361">
    <property type="component" value="Unassembled WGS sequence"/>
</dbReference>
<reference evidence="2 3" key="1">
    <citation type="submission" date="2014-05" db="EMBL/GenBank/DDBJ databases">
        <title>Draft genome sequence of a rare smut relative, Tilletiaria anomala UBC 951.</title>
        <authorList>
            <consortium name="DOE Joint Genome Institute"/>
            <person name="Toome M."/>
            <person name="Kuo A."/>
            <person name="Henrissat B."/>
            <person name="Lipzen A."/>
            <person name="Tritt A."/>
            <person name="Yoshinaga Y."/>
            <person name="Zane M."/>
            <person name="Barry K."/>
            <person name="Grigoriev I.V."/>
            <person name="Spatafora J.W."/>
            <person name="Aimea M.C."/>
        </authorList>
    </citation>
    <scope>NUCLEOTIDE SEQUENCE [LARGE SCALE GENOMIC DNA]</scope>
    <source>
        <strain evidence="2 3">UBC 951</strain>
    </source>
</reference>
<dbReference type="AlphaFoldDB" id="A0A066W0R7"/>
<evidence type="ECO:0000256" key="1">
    <source>
        <dbReference type="SAM" id="Phobius"/>
    </source>
</evidence>
<accession>A0A066W0R7</accession>
<dbReference type="PANTHER" id="PTHR39470">
    <property type="entry name" value="CHROMOSOME 10, WHOLE GENOME SHOTGUN SEQUENCE"/>
    <property type="match status" value="1"/>
</dbReference>
<keyword evidence="1" id="KW-1133">Transmembrane helix</keyword>
<name>A0A066W0R7_TILAU</name>
<dbReference type="OrthoDB" id="4218123at2759"/>
<organism evidence="2 3">
    <name type="scientific">Tilletiaria anomala (strain ATCC 24038 / CBS 436.72 / UBC 951)</name>
    <dbReference type="NCBI Taxonomy" id="1037660"/>
    <lineage>
        <taxon>Eukaryota</taxon>
        <taxon>Fungi</taxon>
        <taxon>Dikarya</taxon>
        <taxon>Basidiomycota</taxon>
        <taxon>Ustilaginomycotina</taxon>
        <taxon>Exobasidiomycetes</taxon>
        <taxon>Georgefischeriales</taxon>
        <taxon>Tilletiariaceae</taxon>
        <taxon>Tilletiaria</taxon>
    </lineage>
</organism>
<gene>
    <name evidence="2" type="ORF">K437DRAFT_294090</name>
</gene>
<dbReference type="EMBL" id="JMSN01000030">
    <property type="protein sequence ID" value="KDN47316.1"/>
    <property type="molecule type" value="Genomic_DNA"/>
</dbReference>
<keyword evidence="3" id="KW-1185">Reference proteome</keyword>